<keyword evidence="11" id="KW-1185">Reference proteome</keyword>
<protein>
    <recommendedName>
        <fullName evidence="6">DNA-directed RNA polymerase III subunit RPC3</fullName>
        <shortName evidence="6">RNA polymerase III subunit C3</shortName>
    </recommendedName>
</protein>
<comment type="subunit">
    <text evidence="6">Component of the RNA polymerase III (Pol III) complex consisting of 17 subunits.</text>
</comment>
<keyword evidence="4 6" id="KW-0539">Nucleus</keyword>
<comment type="similarity">
    <text evidence="6">Belongs to the RNA polymerase beta chain family.</text>
</comment>
<feature type="domain" description="RNA polymerase III Rpc82 C -terminal" evidence="7">
    <location>
        <begin position="146"/>
        <end position="406"/>
    </location>
</feature>
<dbReference type="Pfam" id="PF05645">
    <property type="entry name" value="RNA_pol_Rpc82"/>
    <property type="match status" value="1"/>
</dbReference>
<dbReference type="InterPro" id="IPR039748">
    <property type="entry name" value="RPC3"/>
</dbReference>
<dbReference type="InterPro" id="IPR013197">
    <property type="entry name" value="RNA_pol_III_RPC82-rel_HTH"/>
</dbReference>
<evidence type="ECO:0000256" key="2">
    <source>
        <dbReference type="ARBA" id="ARBA00022478"/>
    </source>
</evidence>
<feature type="domain" description="RNA polymerase III subunit RPC82-related helix-turn-helix" evidence="8">
    <location>
        <begin position="8"/>
        <end position="65"/>
    </location>
</feature>
<organism evidence="10 11">
    <name type="scientific">Coemansia brasiliensis</name>
    <dbReference type="NCBI Taxonomy" id="2650707"/>
    <lineage>
        <taxon>Eukaryota</taxon>
        <taxon>Fungi</taxon>
        <taxon>Fungi incertae sedis</taxon>
        <taxon>Zoopagomycota</taxon>
        <taxon>Kickxellomycotina</taxon>
        <taxon>Kickxellomycetes</taxon>
        <taxon>Kickxellales</taxon>
        <taxon>Kickxellaceae</taxon>
        <taxon>Coemansia</taxon>
    </lineage>
</organism>
<evidence type="ECO:0000256" key="5">
    <source>
        <dbReference type="ARBA" id="ARBA00025127"/>
    </source>
</evidence>
<evidence type="ECO:0000313" key="11">
    <source>
        <dbReference type="Proteomes" id="UP001139887"/>
    </source>
</evidence>
<dbReference type="Gene3D" id="1.10.10.10">
    <property type="entry name" value="Winged helix-like DNA-binding domain superfamily/Winged helix DNA-binding domain"/>
    <property type="match status" value="3"/>
</dbReference>
<dbReference type="InterPro" id="IPR055207">
    <property type="entry name" value="POLR3C_WHD"/>
</dbReference>
<evidence type="ECO:0000256" key="1">
    <source>
        <dbReference type="ARBA" id="ARBA00004123"/>
    </source>
</evidence>
<evidence type="ECO:0000313" key="10">
    <source>
        <dbReference type="EMBL" id="KAJ2851849.1"/>
    </source>
</evidence>
<dbReference type="GO" id="GO:0003697">
    <property type="term" value="F:single-stranded DNA binding"/>
    <property type="evidence" value="ECO:0007669"/>
    <property type="project" value="UniProtKB-UniRule"/>
</dbReference>
<comment type="function">
    <text evidence="5 6">DNA-dependent RNA polymerase catalyzes the transcription of DNA into RNA using the four ribonucleoside triphosphates as substrates. Specific core component of RNA polymerase III which synthesizes small RNAs, such as 5S rRNA and tRNAs.</text>
</comment>
<dbReference type="PANTHER" id="PTHR12949">
    <property type="entry name" value="RNA POLYMERASE III DNA DIRECTED -RELATED"/>
    <property type="match status" value="1"/>
</dbReference>
<dbReference type="GO" id="GO:0006351">
    <property type="term" value="P:DNA-templated transcription"/>
    <property type="evidence" value="ECO:0007669"/>
    <property type="project" value="InterPro"/>
</dbReference>
<accession>A0A9W8IJ11</accession>
<name>A0A9W8IJ11_9FUNG</name>
<evidence type="ECO:0000259" key="9">
    <source>
        <dbReference type="Pfam" id="PF22536"/>
    </source>
</evidence>
<dbReference type="Pfam" id="PF08221">
    <property type="entry name" value="HTH_9"/>
    <property type="match status" value="1"/>
</dbReference>
<dbReference type="InterPro" id="IPR036388">
    <property type="entry name" value="WH-like_DNA-bd_sf"/>
</dbReference>
<reference evidence="10" key="1">
    <citation type="submission" date="2022-07" db="EMBL/GenBank/DDBJ databases">
        <title>Phylogenomic reconstructions and comparative analyses of Kickxellomycotina fungi.</title>
        <authorList>
            <person name="Reynolds N.K."/>
            <person name="Stajich J.E."/>
            <person name="Barry K."/>
            <person name="Grigoriev I.V."/>
            <person name="Crous P."/>
            <person name="Smith M.E."/>
        </authorList>
    </citation>
    <scope>NUCLEOTIDE SEQUENCE</scope>
    <source>
        <strain evidence="10">NRRL 1566</strain>
    </source>
</reference>
<dbReference type="GO" id="GO:0005666">
    <property type="term" value="C:RNA polymerase III complex"/>
    <property type="evidence" value="ECO:0007669"/>
    <property type="project" value="UniProtKB-UniRule"/>
</dbReference>
<sequence>MFTQLESVCRRLVRDHYGTLVEGVAGVLIEKGRLPLGQIVAQTELPALSVRQALAVLIQHSHVTHAQTKEGSRMVTFYSVSIRNILRLQRSGLYMALVEERMGKYGLAVFQMIMLNGCMNISNVREALNYSKLNSTEKQKFAVAVAKLVRERFITAIQPIDTVTKIDRIIQAEAQEIDKLKSVPTPKDLLNIRRKIKDQDESDYMSTEVVGMKRQAPSNEYGGTPKVLIGPDGQPIVLGGSFGNGIDSNEQPPQKDEDLVDDKQYFRIYYDRLDVFLRNKQIVNHFSAKYSEEAGIVLKTILRLTEPHTKTCKDKLSEPVAAQQIIQNLPPDTQLDQAVDMSSDRFFREVPGATEDSSAGRRATLGKMAFALLDVLRRDSSEVVVKVDERGSGQFRINFERAATMLRDECLDLLVLNKFGSTYSRIVRALRDKQKLDEKMVSQFAMMPMAKCRERLHEMALAGFVDTVEIPRTADRNPSRMAYLWYVNPSKQVSAALRACLQGTSNIMQRREKQLAARAPLIAKSQRQDIVAGTSQLSLSEQNALQTLHKHKQQMDAAIVRLDSMLLLLHDIVPGSTAL</sequence>
<comment type="subcellular location">
    <subcellularLocation>
        <location evidence="1 6">Nucleus</location>
    </subcellularLocation>
</comment>
<evidence type="ECO:0000256" key="4">
    <source>
        <dbReference type="ARBA" id="ARBA00023242"/>
    </source>
</evidence>
<feature type="domain" description="DNA-directed RNA polymerase III subunit RPC3 winged-helix" evidence="9">
    <location>
        <begin position="413"/>
        <end position="487"/>
    </location>
</feature>
<evidence type="ECO:0000256" key="6">
    <source>
        <dbReference type="RuleBase" id="RU367076"/>
    </source>
</evidence>
<comment type="caution">
    <text evidence="10">The sequence shown here is derived from an EMBL/GenBank/DDBJ whole genome shotgun (WGS) entry which is preliminary data.</text>
</comment>
<gene>
    <name evidence="10" type="primary">RPC82</name>
    <name evidence="10" type="ORF">IWW36_000810</name>
</gene>
<dbReference type="Proteomes" id="UP001139887">
    <property type="component" value="Unassembled WGS sequence"/>
</dbReference>
<keyword evidence="2 6" id="KW-0240">DNA-directed RNA polymerase</keyword>
<dbReference type="InterPro" id="IPR008806">
    <property type="entry name" value="RNA_pol_III_Rpc82_C"/>
</dbReference>
<proteinExistence type="inferred from homology"/>
<dbReference type="PANTHER" id="PTHR12949:SF0">
    <property type="entry name" value="DNA-DIRECTED RNA POLYMERASE III SUBUNIT RPC3"/>
    <property type="match status" value="1"/>
</dbReference>
<evidence type="ECO:0000256" key="3">
    <source>
        <dbReference type="ARBA" id="ARBA00023163"/>
    </source>
</evidence>
<dbReference type="OrthoDB" id="272392at2759"/>
<dbReference type="Pfam" id="PF22536">
    <property type="entry name" value="WHD_POLR3C"/>
    <property type="match status" value="1"/>
</dbReference>
<dbReference type="AlphaFoldDB" id="A0A9W8IJ11"/>
<evidence type="ECO:0000259" key="8">
    <source>
        <dbReference type="Pfam" id="PF08221"/>
    </source>
</evidence>
<evidence type="ECO:0000259" key="7">
    <source>
        <dbReference type="Pfam" id="PF05645"/>
    </source>
</evidence>
<dbReference type="EMBL" id="JANBUW010000008">
    <property type="protein sequence ID" value="KAJ2851849.1"/>
    <property type="molecule type" value="Genomic_DNA"/>
</dbReference>
<keyword evidence="3 6" id="KW-0804">Transcription</keyword>